<organism evidence="1 2">
    <name type="scientific">Candidatus Devosia phytovorans</name>
    <dbReference type="NCBI Taxonomy" id="3121372"/>
    <lineage>
        <taxon>Bacteria</taxon>
        <taxon>Pseudomonadati</taxon>
        <taxon>Pseudomonadota</taxon>
        <taxon>Alphaproteobacteria</taxon>
        <taxon>Hyphomicrobiales</taxon>
        <taxon>Devosiaceae</taxon>
        <taxon>Devosia</taxon>
    </lineage>
</organism>
<gene>
    <name evidence="1" type="ORF">P0Y65_17110</name>
</gene>
<dbReference type="Proteomes" id="UP001217476">
    <property type="component" value="Chromosome"/>
</dbReference>
<evidence type="ECO:0000313" key="2">
    <source>
        <dbReference type="Proteomes" id="UP001217476"/>
    </source>
</evidence>
<sequence length="84" mass="9576">MSSQEPVVHYLFDGLREDGTYNRQIDSLMVHAQERDGRSIFSTYEVIAVPPDRKSCRLLDRREDADLDGPLAELFVKPPSLTPN</sequence>
<dbReference type="EMBL" id="CP119312">
    <property type="protein sequence ID" value="WEK03891.1"/>
    <property type="molecule type" value="Genomic_DNA"/>
</dbReference>
<dbReference type="AlphaFoldDB" id="A0AAJ6AZJ9"/>
<reference evidence="1" key="1">
    <citation type="submission" date="2023-03" db="EMBL/GenBank/DDBJ databases">
        <title>Andean soil-derived lignocellulolytic bacterial consortium as a source of novel taxa and putative plastic-active enzymes.</title>
        <authorList>
            <person name="Diaz-Garcia L."/>
            <person name="Chuvochina M."/>
            <person name="Feuerriegel G."/>
            <person name="Bunk B."/>
            <person name="Sproer C."/>
            <person name="Streit W.R."/>
            <person name="Rodriguez L.M."/>
            <person name="Overmann J."/>
            <person name="Jimenez D.J."/>
        </authorList>
    </citation>
    <scope>NUCLEOTIDE SEQUENCE</scope>
    <source>
        <strain evidence="1">MAG 4196</strain>
    </source>
</reference>
<protein>
    <submittedName>
        <fullName evidence="1">Uncharacterized protein</fullName>
    </submittedName>
</protein>
<evidence type="ECO:0000313" key="1">
    <source>
        <dbReference type="EMBL" id="WEK03891.1"/>
    </source>
</evidence>
<name>A0AAJ6AZJ9_9HYPH</name>
<accession>A0AAJ6AZJ9</accession>
<proteinExistence type="predicted"/>